<evidence type="ECO:0008006" key="9">
    <source>
        <dbReference type="Google" id="ProtNLM"/>
    </source>
</evidence>
<dbReference type="PANTHER" id="PTHR46462">
    <property type="entry name" value="UPSET, ISOFORM A"/>
    <property type="match status" value="1"/>
</dbReference>
<dbReference type="InterPro" id="IPR001214">
    <property type="entry name" value="SET_dom"/>
</dbReference>
<keyword evidence="4" id="KW-0156">Chromatin regulator</keyword>
<dbReference type="STRING" id="50990.A0A4Y7Q041"/>
<dbReference type="VEuPathDB" id="FungiDB:BD410DRAFT_696983"/>
<feature type="non-terminal residue" evidence="7">
    <location>
        <position position="1"/>
    </location>
</feature>
<feature type="non-terminal residue" evidence="7">
    <location>
        <position position="344"/>
    </location>
</feature>
<dbReference type="AlphaFoldDB" id="A0A4Y7Q041"/>
<keyword evidence="8" id="KW-1185">Reference proteome</keyword>
<dbReference type="Pfam" id="PF20826">
    <property type="entry name" value="PHD_5"/>
    <property type="match status" value="1"/>
</dbReference>
<protein>
    <recommendedName>
        <fullName evidence="9">PHD-type domain-containing protein</fullName>
    </recommendedName>
</protein>
<dbReference type="SUPFAM" id="SSF57903">
    <property type="entry name" value="FYVE/PHD zinc finger"/>
    <property type="match status" value="1"/>
</dbReference>
<evidence type="ECO:0000313" key="7">
    <source>
        <dbReference type="EMBL" id="TDL21014.1"/>
    </source>
</evidence>
<dbReference type="SMART" id="SM00249">
    <property type="entry name" value="PHD"/>
    <property type="match status" value="1"/>
</dbReference>
<reference evidence="7 8" key="1">
    <citation type="submission" date="2018-06" db="EMBL/GenBank/DDBJ databases">
        <title>A transcriptomic atlas of mushroom development highlights an independent origin of complex multicellularity.</title>
        <authorList>
            <consortium name="DOE Joint Genome Institute"/>
            <person name="Krizsan K."/>
            <person name="Almasi E."/>
            <person name="Merenyi Z."/>
            <person name="Sahu N."/>
            <person name="Viragh M."/>
            <person name="Koszo T."/>
            <person name="Mondo S."/>
            <person name="Kiss B."/>
            <person name="Balint B."/>
            <person name="Kues U."/>
            <person name="Barry K."/>
            <person name="Hegedus J.C."/>
            <person name="Henrissat B."/>
            <person name="Johnson J."/>
            <person name="Lipzen A."/>
            <person name="Ohm R."/>
            <person name="Nagy I."/>
            <person name="Pangilinan J."/>
            <person name="Yan J."/>
            <person name="Xiong Y."/>
            <person name="Grigoriev I.V."/>
            <person name="Hibbett D.S."/>
            <person name="Nagy L.G."/>
        </authorList>
    </citation>
    <scope>NUCLEOTIDE SEQUENCE [LARGE SCALE GENOMIC DNA]</scope>
    <source>
        <strain evidence="7 8">SZMC22713</strain>
    </source>
</reference>
<dbReference type="Gene3D" id="2.170.270.10">
    <property type="entry name" value="SET domain"/>
    <property type="match status" value="1"/>
</dbReference>
<proteinExistence type="predicted"/>
<dbReference type="InterPro" id="IPR013083">
    <property type="entry name" value="Znf_RING/FYVE/PHD"/>
</dbReference>
<evidence type="ECO:0000256" key="4">
    <source>
        <dbReference type="ARBA" id="ARBA00022853"/>
    </source>
</evidence>
<feature type="domain" description="SET" evidence="6">
    <location>
        <begin position="190"/>
        <end position="334"/>
    </location>
</feature>
<feature type="domain" description="Zinc finger PHD-type" evidence="5">
    <location>
        <begin position="7"/>
        <end position="51"/>
    </location>
</feature>
<name>A0A4Y7Q041_9AGAM</name>
<accession>A0A4Y7Q041</accession>
<dbReference type="GO" id="GO:0034967">
    <property type="term" value="C:Set3 complex"/>
    <property type="evidence" value="ECO:0007669"/>
    <property type="project" value="TreeGrafter"/>
</dbReference>
<dbReference type="GO" id="GO:0070210">
    <property type="term" value="C:Rpd3L-Expanded complex"/>
    <property type="evidence" value="ECO:0007669"/>
    <property type="project" value="TreeGrafter"/>
</dbReference>
<dbReference type="PANTHER" id="PTHR46462:SF3">
    <property type="entry name" value="UPSET, ISOFORM A"/>
    <property type="match status" value="1"/>
</dbReference>
<dbReference type="OrthoDB" id="79252at2759"/>
<evidence type="ECO:0000313" key="8">
    <source>
        <dbReference type="Proteomes" id="UP000294933"/>
    </source>
</evidence>
<sequence length="344" mass="37386">SSSDAIHCICGFIHDDGFSIACDDCGRWSHALCFDITKECVPDEWKCWKCVPRSVDREKAAKKQREKVRRDREIAAANLNDGLVGPGVVNGVGPGGLGGVGTASATTGGGRRRTKENRINATVSTPEEHVNIEDDWKTSYVPITEDIVPHTSTRDKLRQHARGWRGVSALSPSPEDPLTKTKVVPIPPSKDDLTASIRPPSYGLQTTLPIPQTELIAPFKSTIVPSGVYLSDPLNAYAHLGMPKPHVHIVPPPLSLALDARTAGNEARFARSGCRPNAVLRPVLCKKTTKTKTSPPRSRSTSDNTTLSFAIFALRDLKAKEEVVLGWEWDDSAVVHELPALIES</sequence>
<evidence type="ECO:0000256" key="1">
    <source>
        <dbReference type="ARBA" id="ARBA00022723"/>
    </source>
</evidence>
<dbReference type="InterPro" id="IPR046341">
    <property type="entry name" value="SET_dom_sf"/>
</dbReference>
<evidence type="ECO:0000256" key="2">
    <source>
        <dbReference type="ARBA" id="ARBA00022771"/>
    </source>
</evidence>
<keyword evidence="2" id="KW-0863">Zinc-finger</keyword>
<evidence type="ECO:0000259" key="6">
    <source>
        <dbReference type="SMART" id="SM00317"/>
    </source>
</evidence>
<evidence type="ECO:0000259" key="5">
    <source>
        <dbReference type="SMART" id="SM00249"/>
    </source>
</evidence>
<dbReference type="GO" id="GO:0008270">
    <property type="term" value="F:zinc ion binding"/>
    <property type="evidence" value="ECO:0007669"/>
    <property type="project" value="UniProtKB-KW"/>
</dbReference>
<gene>
    <name evidence="7" type="ORF">BD410DRAFT_696983</name>
</gene>
<organism evidence="7 8">
    <name type="scientific">Rickenella mellea</name>
    <dbReference type="NCBI Taxonomy" id="50990"/>
    <lineage>
        <taxon>Eukaryota</taxon>
        <taxon>Fungi</taxon>
        <taxon>Dikarya</taxon>
        <taxon>Basidiomycota</taxon>
        <taxon>Agaricomycotina</taxon>
        <taxon>Agaricomycetes</taxon>
        <taxon>Hymenochaetales</taxon>
        <taxon>Rickenellaceae</taxon>
        <taxon>Rickenella</taxon>
    </lineage>
</organism>
<dbReference type="InterPro" id="IPR001965">
    <property type="entry name" value="Znf_PHD"/>
</dbReference>
<dbReference type="Proteomes" id="UP000294933">
    <property type="component" value="Unassembled WGS sequence"/>
</dbReference>
<dbReference type="GO" id="GO:0006355">
    <property type="term" value="P:regulation of DNA-templated transcription"/>
    <property type="evidence" value="ECO:0007669"/>
    <property type="project" value="TreeGrafter"/>
</dbReference>
<dbReference type="SMART" id="SM00317">
    <property type="entry name" value="SET"/>
    <property type="match status" value="1"/>
</dbReference>
<dbReference type="InterPro" id="IPR011011">
    <property type="entry name" value="Znf_FYVE_PHD"/>
</dbReference>
<keyword evidence="1" id="KW-0479">Metal-binding</keyword>
<keyword evidence="3" id="KW-0862">Zinc</keyword>
<evidence type="ECO:0000256" key="3">
    <source>
        <dbReference type="ARBA" id="ARBA00022833"/>
    </source>
</evidence>
<dbReference type="SUPFAM" id="SSF82199">
    <property type="entry name" value="SET domain"/>
    <property type="match status" value="1"/>
</dbReference>
<dbReference type="Gene3D" id="3.30.40.10">
    <property type="entry name" value="Zinc/RING finger domain, C3HC4 (zinc finger)"/>
    <property type="match status" value="1"/>
</dbReference>
<dbReference type="GO" id="GO:0006325">
    <property type="term" value="P:chromatin organization"/>
    <property type="evidence" value="ECO:0007669"/>
    <property type="project" value="UniProtKB-KW"/>
</dbReference>
<dbReference type="EMBL" id="ML170183">
    <property type="protein sequence ID" value="TDL21014.1"/>
    <property type="molecule type" value="Genomic_DNA"/>
</dbReference>